<dbReference type="EMBL" id="CP001046">
    <property type="protein sequence ID" value="ACC76261.1"/>
    <property type="molecule type" value="Genomic_DNA"/>
</dbReference>
<name>B2JXA3_PARP8</name>
<dbReference type="AlphaFoldDB" id="B2JXA3"/>
<dbReference type="Proteomes" id="UP000001192">
    <property type="component" value="Plasmid pBPHY02"/>
</dbReference>
<keyword evidence="1" id="KW-0614">Plasmid</keyword>
<reference evidence="2" key="1">
    <citation type="journal article" date="2014" name="Stand. Genomic Sci.">
        <title>Complete genome sequence of Burkholderia phymatum STM815(T), a broad host range and efficient nitrogen-fixing symbiont of Mimosa species.</title>
        <authorList>
            <person name="Moulin L."/>
            <person name="Klonowska A."/>
            <person name="Caroline B."/>
            <person name="Booth K."/>
            <person name="Vriezen J.A."/>
            <person name="Melkonian R."/>
            <person name="James E.K."/>
            <person name="Young J.P."/>
            <person name="Bena G."/>
            <person name="Hauser L."/>
            <person name="Land M."/>
            <person name="Kyrpides N."/>
            <person name="Bruce D."/>
            <person name="Chain P."/>
            <person name="Copeland A."/>
            <person name="Pitluck S."/>
            <person name="Woyke T."/>
            <person name="Lizotte-Waniewski M."/>
            <person name="Bristow J."/>
            <person name="Riley M."/>
        </authorList>
    </citation>
    <scope>NUCLEOTIDE SEQUENCE [LARGE SCALE GENOMIC DNA]</scope>
    <source>
        <strain evidence="2">DSM 17167 / CIP 108236 / LMG 21445 / STM815</strain>
        <plasmid evidence="2">Plasmid pBPHY02</plasmid>
    </source>
</reference>
<proteinExistence type="predicted"/>
<evidence type="ECO:0000313" key="1">
    <source>
        <dbReference type="EMBL" id="ACC76261.1"/>
    </source>
</evidence>
<protein>
    <submittedName>
        <fullName evidence="1">Uncharacterized protein</fullName>
    </submittedName>
</protein>
<sequence>MVLKHDHAHDQDPADEARLVEHLVSSTRRSCLTSLKSRTARACRHRIPETAMTAPVAAITTVAESRRARVSCTRSSAQRAMRRRGAISLIRYFTA</sequence>
<geneLocation type="plasmid" evidence="1 2">
    <name>pBPHY02</name>
</geneLocation>
<keyword evidence="2" id="KW-1185">Reference proteome</keyword>
<dbReference type="KEGG" id="bph:Bphy_7267"/>
<evidence type="ECO:0000313" key="2">
    <source>
        <dbReference type="Proteomes" id="UP000001192"/>
    </source>
</evidence>
<dbReference type="HOGENOM" id="CLU_2367449_0_0_4"/>
<accession>B2JXA3</accession>
<gene>
    <name evidence="1" type="ordered locus">Bphy_7267</name>
</gene>
<organism evidence="1 2">
    <name type="scientific">Paraburkholderia phymatum (strain DSM 17167 / CIP 108236 / LMG 21445 / STM815)</name>
    <name type="common">Burkholderia phymatum</name>
    <dbReference type="NCBI Taxonomy" id="391038"/>
    <lineage>
        <taxon>Bacteria</taxon>
        <taxon>Pseudomonadati</taxon>
        <taxon>Pseudomonadota</taxon>
        <taxon>Betaproteobacteria</taxon>
        <taxon>Burkholderiales</taxon>
        <taxon>Burkholderiaceae</taxon>
        <taxon>Paraburkholderia</taxon>
    </lineage>
</organism>